<dbReference type="Pfam" id="PF00440">
    <property type="entry name" value="TetR_N"/>
    <property type="match status" value="1"/>
</dbReference>
<evidence type="ECO:0000259" key="5">
    <source>
        <dbReference type="PROSITE" id="PS50977"/>
    </source>
</evidence>
<dbReference type="InterPro" id="IPR009057">
    <property type="entry name" value="Homeodomain-like_sf"/>
</dbReference>
<reference evidence="6 7" key="1">
    <citation type="submission" date="2020-12" db="EMBL/GenBank/DDBJ databases">
        <title>Oil enriched cultivation method for isolating marine PHA-producing bacteria.</title>
        <authorList>
            <person name="Zheng W."/>
            <person name="Yu S."/>
            <person name="Huang Y."/>
        </authorList>
    </citation>
    <scope>NUCLEOTIDE SEQUENCE [LARGE SCALE GENOMIC DNA]</scope>
    <source>
        <strain evidence="6 7">SY-2-6</strain>
    </source>
</reference>
<evidence type="ECO:0000313" key="6">
    <source>
        <dbReference type="EMBL" id="MBN8236015.1"/>
    </source>
</evidence>
<dbReference type="Gene3D" id="1.10.10.60">
    <property type="entry name" value="Homeodomain-like"/>
    <property type="match status" value="1"/>
</dbReference>
<dbReference type="PRINTS" id="PR00455">
    <property type="entry name" value="HTHTETR"/>
</dbReference>
<comment type="caution">
    <text evidence="6">The sequence shown here is derived from an EMBL/GenBank/DDBJ whole genome shotgun (WGS) entry which is preliminary data.</text>
</comment>
<feature type="domain" description="HTH tetR-type" evidence="5">
    <location>
        <begin position="1"/>
        <end position="60"/>
    </location>
</feature>
<evidence type="ECO:0000256" key="3">
    <source>
        <dbReference type="ARBA" id="ARBA00023163"/>
    </source>
</evidence>
<dbReference type="PANTHER" id="PTHR30055:SF238">
    <property type="entry name" value="MYCOFACTOCIN BIOSYNTHESIS TRANSCRIPTIONAL REGULATOR MFTR-RELATED"/>
    <property type="match status" value="1"/>
</dbReference>
<evidence type="ECO:0000256" key="2">
    <source>
        <dbReference type="ARBA" id="ARBA00023125"/>
    </source>
</evidence>
<keyword evidence="3" id="KW-0804">Transcription</keyword>
<proteinExistence type="predicted"/>
<dbReference type="InterPro" id="IPR050109">
    <property type="entry name" value="HTH-type_TetR-like_transc_reg"/>
</dbReference>
<evidence type="ECO:0000313" key="7">
    <source>
        <dbReference type="Proteomes" id="UP000663970"/>
    </source>
</evidence>
<dbReference type="InterPro" id="IPR036271">
    <property type="entry name" value="Tet_transcr_reg_TetR-rel_C_sf"/>
</dbReference>
<keyword evidence="7" id="KW-1185">Reference proteome</keyword>
<dbReference type="InterPro" id="IPR001647">
    <property type="entry name" value="HTH_TetR"/>
</dbReference>
<sequence length="197" mass="23222">MTKETIRQESLRLFARHGYENTSLTMIADAVGIKKPSLYNHFDNKDAIFLDVLYHVGDLEKERIMQQAPQLKGMTVKEQLHQFYRFYLERMAHSTEGLFFKRVTFFPPEKFTAEIKEVFLMVEDQMTAVIQPIMEKGIAEKKIRPLSTDTLTSAFYTLIDGLFLEENYYDQDVFEQRQLSSWEIFWLGIQTQHQEGS</sequence>
<organism evidence="6 7">
    <name type="scientific">Halobacillus kuroshimensis</name>
    <dbReference type="NCBI Taxonomy" id="302481"/>
    <lineage>
        <taxon>Bacteria</taxon>
        <taxon>Bacillati</taxon>
        <taxon>Bacillota</taxon>
        <taxon>Bacilli</taxon>
        <taxon>Bacillales</taxon>
        <taxon>Bacillaceae</taxon>
        <taxon>Halobacillus</taxon>
    </lineage>
</organism>
<name>A0ABS3DXC4_9BACI</name>
<dbReference type="EMBL" id="JAEKJY010000003">
    <property type="protein sequence ID" value="MBN8236015.1"/>
    <property type="molecule type" value="Genomic_DNA"/>
</dbReference>
<dbReference type="Proteomes" id="UP000663970">
    <property type="component" value="Unassembled WGS sequence"/>
</dbReference>
<dbReference type="Gene3D" id="1.10.357.10">
    <property type="entry name" value="Tetracycline Repressor, domain 2"/>
    <property type="match status" value="1"/>
</dbReference>
<feature type="DNA-binding region" description="H-T-H motif" evidence="4">
    <location>
        <begin position="23"/>
        <end position="42"/>
    </location>
</feature>
<accession>A0ABS3DXC4</accession>
<evidence type="ECO:0000256" key="1">
    <source>
        <dbReference type="ARBA" id="ARBA00023015"/>
    </source>
</evidence>
<dbReference type="PANTHER" id="PTHR30055">
    <property type="entry name" value="HTH-TYPE TRANSCRIPTIONAL REGULATOR RUTR"/>
    <property type="match status" value="1"/>
</dbReference>
<dbReference type="SUPFAM" id="SSF48498">
    <property type="entry name" value="Tetracyclin repressor-like, C-terminal domain"/>
    <property type="match status" value="1"/>
</dbReference>
<keyword evidence="1" id="KW-0805">Transcription regulation</keyword>
<dbReference type="RefSeq" id="WP_206934222.1">
    <property type="nucleotide sequence ID" value="NZ_JAEKJY010000003.1"/>
</dbReference>
<dbReference type="SUPFAM" id="SSF46689">
    <property type="entry name" value="Homeodomain-like"/>
    <property type="match status" value="1"/>
</dbReference>
<gene>
    <name evidence="6" type="ORF">JF544_12185</name>
</gene>
<dbReference type="PROSITE" id="PS50977">
    <property type="entry name" value="HTH_TETR_2"/>
    <property type="match status" value="1"/>
</dbReference>
<protein>
    <submittedName>
        <fullName evidence="6">TetR/AcrR family transcriptional regulator</fullName>
    </submittedName>
</protein>
<evidence type="ECO:0000256" key="4">
    <source>
        <dbReference type="PROSITE-ProRule" id="PRU00335"/>
    </source>
</evidence>
<keyword evidence="2 4" id="KW-0238">DNA-binding</keyword>